<organism evidence="2 3">
    <name type="scientific">Trichosporon asahii var. asahii (strain ATCC 90039 / CBS 2479 / JCM 2466 / KCTC 7840 / NBRC 103889/ NCYC 2677 / UAMH 7654)</name>
    <name type="common">Yeast</name>
    <dbReference type="NCBI Taxonomy" id="1186058"/>
    <lineage>
        <taxon>Eukaryota</taxon>
        <taxon>Fungi</taxon>
        <taxon>Dikarya</taxon>
        <taxon>Basidiomycota</taxon>
        <taxon>Agaricomycotina</taxon>
        <taxon>Tremellomycetes</taxon>
        <taxon>Trichosporonales</taxon>
        <taxon>Trichosporonaceae</taxon>
        <taxon>Trichosporon</taxon>
    </lineage>
</organism>
<dbReference type="HOGENOM" id="CLU_1732776_0_0_1"/>
<gene>
    <name evidence="2" type="ORF">A1Q1_07201</name>
</gene>
<evidence type="ECO:0000313" key="3">
    <source>
        <dbReference type="Proteomes" id="UP000002748"/>
    </source>
</evidence>
<reference evidence="2 3" key="1">
    <citation type="journal article" date="2012" name="Eukaryot. Cell">
        <title>Draft genome sequence of CBS 2479, the standard type strain of Trichosporon asahii.</title>
        <authorList>
            <person name="Yang R.Y."/>
            <person name="Li H.T."/>
            <person name="Zhu H."/>
            <person name="Zhou G.P."/>
            <person name="Wang M."/>
            <person name="Wang L."/>
        </authorList>
    </citation>
    <scope>NUCLEOTIDE SEQUENCE [LARGE SCALE GENOMIC DNA]</scope>
    <source>
        <strain evidence="3">ATCC 90039 / CBS 2479 / JCM 2466 / KCTC 7840 / NCYC 2677 / UAMH 7654</strain>
    </source>
</reference>
<proteinExistence type="predicted"/>
<dbReference type="VEuPathDB" id="FungiDB:A1Q1_07201"/>
<comment type="caution">
    <text evidence="2">The sequence shown here is derived from an EMBL/GenBank/DDBJ whole genome shotgun (WGS) entry which is preliminary data.</text>
</comment>
<dbReference type="EMBL" id="ALBS01000051">
    <property type="protein sequence ID" value="EJT51570.1"/>
    <property type="molecule type" value="Genomic_DNA"/>
</dbReference>
<dbReference type="GeneID" id="25990713"/>
<evidence type="ECO:0000313" key="2">
    <source>
        <dbReference type="EMBL" id="EJT51570.1"/>
    </source>
</evidence>
<evidence type="ECO:0000256" key="1">
    <source>
        <dbReference type="SAM" id="MobiDB-lite"/>
    </source>
</evidence>
<name>J4UIQ1_TRIAS</name>
<dbReference type="RefSeq" id="XP_014182912.1">
    <property type="nucleotide sequence ID" value="XM_014327437.1"/>
</dbReference>
<dbReference type="Proteomes" id="UP000002748">
    <property type="component" value="Unassembled WGS sequence"/>
</dbReference>
<feature type="region of interest" description="Disordered" evidence="1">
    <location>
        <begin position="105"/>
        <end position="151"/>
    </location>
</feature>
<feature type="compositionally biased region" description="Pro residues" evidence="1">
    <location>
        <begin position="120"/>
        <end position="131"/>
    </location>
</feature>
<feature type="compositionally biased region" description="Acidic residues" evidence="1">
    <location>
        <begin position="142"/>
        <end position="151"/>
    </location>
</feature>
<feature type="compositionally biased region" description="Low complexity" evidence="1">
    <location>
        <begin position="132"/>
        <end position="141"/>
    </location>
</feature>
<sequence length="151" mass="16083">MATMDDLIAMAGQLHMSQEALDLNSFKAQLARTLVLPMPIPTSTTGSSPASDAPLPSPTSCGSFDAFPFPAPSQGSPTPAYQYQEDDAALAAAFAGDAFAPMVQQKQDPWSAFRPSSFQAPPPQYQPPPQYTPQQSQQQDAMDADMAEAML</sequence>
<accession>J4UIQ1</accession>
<dbReference type="KEGG" id="tasa:A1Q1_07201"/>
<feature type="compositionally biased region" description="Low complexity" evidence="1">
    <location>
        <begin position="47"/>
        <end position="60"/>
    </location>
</feature>
<dbReference type="OrthoDB" id="2564985at2759"/>
<dbReference type="AlphaFoldDB" id="J4UIQ1"/>
<protein>
    <submittedName>
        <fullName evidence="2">Uncharacterized protein</fullName>
    </submittedName>
</protein>
<feature type="region of interest" description="Disordered" evidence="1">
    <location>
        <begin position="41"/>
        <end position="84"/>
    </location>
</feature>